<keyword evidence="1" id="KW-0472">Membrane</keyword>
<dbReference type="EMBL" id="NBXE01000017">
    <property type="protein sequence ID" value="RFA28027.1"/>
    <property type="molecule type" value="Genomic_DNA"/>
</dbReference>
<dbReference type="AlphaFoldDB" id="A0A3E0WC96"/>
<accession>A0A3E0WC96</accession>
<comment type="caution">
    <text evidence="2">The sequence shown here is derived from an EMBL/GenBank/DDBJ whole genome shotgun (WGS) entry which is preliminary data.</text>
</comment>
<evidence type="ECO:0000313" key="2">
    <source>
        <dbReference type="EMBL" id="RFA28027.1"/>
    </source>
</evidence>
<dbReference type="Proteomes" id="UP000257080">
    <property type="component" value="Unassembled WGS sequence"/>
</dbReference>
<feature type="transmembrane region" description="Helical" evidence="1">
    <location>
        <begin position="12"/>
        <end position="29"/>
    </location>
</feature>
<evidence type="ECO:0000313" key="3">
    <source>
        <dbReference type="Proteomes" id="UP000257080"/>
    </source>
</evidence>
<keyword evidence="1" id="KW-0812">Transmembrane</keyword>
<evidence type="ECO:0000256" key="1">
    <source>
        <dbReference type="SAM" id="Phobius"/>
    </source>
</evidence>
<dbReference type="OrthoDB" id="8988083at2"/>
<gene>
    <name evidence="2" type="ORF">B7R25_04745</name>
</gene>
<dbReference type="RefSeq" id="WP_116417824.1">
    <property type="nucleotide sequence ID" value="NZ_NBXC01000012.1"/>
</dbReference>
<keyword evidence="1" id="KW-1133">Transmembrane helix</keyword>
<protein>
    <submittedName>
        <fullName evidence="2">Uncharacterized protein</fullName>
    </submittedName>
</protein>
<sequence length="216" mass="22662">MPAHPRRTTIQLGVLSVVALGGVVVFGSLRSAPADPPVAETAAAESPFLPQTTATGAATAAPWARPTDPTDRAARAGLRMLGTEGTVEHIHAHLAISVDGQAQTVPGEIGIDNPSSTVSPLHTHDETGIIHVESPVPADFTLGQFFTEWNVALDPTRIGSYVASPTETFTVFIDKKPYTGDPASIVFTNRMEIDLVVSAAGTAAEPSPAFDWPTQY</sequence>
<name>A0A3E0WC96_9MICO</name>
<reference evidence="2 3" key="1">
    <citation type="submission" date="2017-04" db="EMBL/GenBank/DDBJ databases">
        <title>Comparative genome analysis of Subtercola boreus.</title>
        <authorList>
            <person name="Cho Y.-J."/>
            <person name="Cho A."/>
            <person name="Kim O.-S."/>
            <person name="Lee J.-I."/>
        </authorList>
    </citation>
    <scope>NUCLEOTIDE SEQUENCE [LARGE SCALE GENOMIC DNA]</scope>
    <source>
        <strain evidence="2 3">P28004</strain>
    </source>
</reference>
<proteinExistence type="predicted"/>
<organism evidence="2 3">
    <name type="scientific">Subtercola boreus</name>
    <dbReference type="NCBI Taxonomy" id="120213"/>
    <lineage>
        <taxon>Bacteria</taxon>
        <taxon>Bacillati</taxon>
        <taxon>Actinomycetota</taxon>
        <taxon>Actinomycetes</taxon>
        <taxon>Micrococcales</taxon>
        <taxon>Microbacteriaceae</taxon>
        <taxon>Subtercola</taxon>
    </lineage>
</organism>